<dbReference type="PANTHER" id="PTHR10672:SF25">
    <property type="entry name" value="MEIOTICALLY UP-REGULATED GENE 14 PROTEIN"/>
    <property type="match status" value="1"/>
</dbReference>
<dbReference type="GO" id="GO:0005856">
    <property type="term" value="C:cytoskeleton"/>
    <property type="evidence" value="ECO:0007669"/>
    <property type="project" value="TreeGrafter"/>
</dbReference>
<dbReference type="Pfam" id="PF00596">
    <property type="entry name" value="Aldolase_II"/>
    <property type="match status" value="1"/>
</dbReference>
<protein>
    <recommendedName>
        <fullName evidence="1">Class II aldolase/adducin N-terminal domain-containing protein</fullName>
    </recommendedName>
</protein>
<dbReference type="FunFam" id="3.40.225.10:FF:000009">
    <property type="entry name" value="Class II aldolase/adducin N-terminal"/>
    <property type="match status" value="1"/>
</dbReference>
<dbReference type="InterPro" id="IPR051017">
    <property type="entry name" value="Aldolase-II_Adducin_sf"/>
</dbReference>
<dbReference type="PANTHER" id="PTHR10672">
    <property type="entry name" value="ADDUCIN"/>
    <property type="match status" value="1"/>
</dbReference>
<dbReference type="SMART" id="SM01007">
    <property type="entry name" value="Aldolase_II"/>
    <property type="match status" value="1"/>
</dbReference>
<evidence type="ECO:0000313" key="3">
    <source>
        <dbReference type="Proteomes" id="UP000803884"/>
    </source>
</evidence>
<dbReference type="SUPFAM" id="SSF53639">
    <property type="entry name" value="AraD/HMP-PK domain-like"/>
    <property type="match status" value="1"/>
</dbReference>
<dbReference type="AlphaFoldDB" id="A0AB34KI74"/>
<gene>
    <name evidence="2" type="ORF">WHR41_06261</name>
</gene>
<feature type="domain" description="Class II aldolase/adducin N-terminal" evidence="1">
    <location>
        <begin position="48"/>
        <end position="230"/>
    </location>
</feature>
<sequence>MATTTLIASNYMEVVQDTKIDNEQSATQASFRIPWPSSKDAQRRWQLEQMAGAFRIFSKLGFADGGSGHISLRDPIDPDTFWINPYGVHFGLLRVSDMVHVDEEGRRIGGADMAVNTAGFIIHAAIHRARPDLNAACHVHSPYGRAWSNFGRGIDMLNQDSCMFYNDLAIYGNFGGVVFAKEEGKRVAEALGSSRKNLIMQNHGLLTCGGTVAEAAAFFIALERACHTQLLTEAAVAPHSIGSSTGLEKTFVGDEEAAYTKNGTGSPEVMYRQFDPEYQLILKETSGDFLA</sequence>
<comment type="caution">
    <text evidence="2">The sequence shown here is derived from an EMBL/GenBank/DDBJ whole genome shotgun (WGS) entry which is preliminary data.</text>
</comment>
<reference evidence="2 3" key="1">
    <citation type="journal article" date="2020" name="Microbiol. Resour. Announc.">
        <title>Draft Genome Sequence of a Cladosporium Species Isolated from the Mesophotic Ascidian Didemnum maculosum.</title>
        <authorList>
            <person name="Gioti A."/>
            <person name="Siaperas R."/>
            <person name="Nikolaivits E."/>
            <person name="Le Goff G."/>
            <person name="Ouazzani J."/>
            <person name="Kotoulas G."/>
            <person name="Topakas E."/>
        </authorList>
    </citation>
    <scope>NUCLEOTIDE SEQUENCE [LARGE SCALE GENOMIC DNA]</scope>
    <source>
        <strain evidence="2 3">TM138-S3</strain>
    </source>
</reference>
<organism evidence="2 3">
    <name type="scientific">Cladosporium halotolerans</name>
    <dbReference type="NCBI Taxonomy" id="1052096"/>
    <lineage>
        <taxon>Eukaryota</taxon>
        <taxon>Fungi</taxon>
        <taxon>Dikarya</taxon>
        <taxon>Ascomycota</taxon>
        <taxon>Pezizomycotina</taxon>
        <taxon>Dothideomycetes</taxon>
        <taxon>Dothideomycetidae</taxon>
        <taxon>Cladosporiales</taxon>
        <taxon>Cladosporiaceae</taxon>
        <taxon>Cladosporium</taxon>
    </lineage>
</organism>
<dbReference type="EMBL" id="JAAQHG020000026">
    <property type="protein sequence ID" value="KAL1584460.1"/>
    <property type="molecule type" value="Genomic_DNA"/>
</dbReference>
<dbReference type="Proteomes" id="UP000803884">
    <property type="component" value="Unassembled WGS sequence"/>
</dbReference>
<evidence type="ECO:0000313" key="2">
    <source>
        <dbReference type="EMBL" id="KAL1584460.1"/>
    </source>
</evidence>
<accession>A0AB34KI74</accession>
<proteinExistence type="predicted"/>
<dbReference type="InterPro" id="IPR001303">
    <property type="entry name" value="Aldolase_II/adducin_N"/>
</dbReference>
<name>A0AB34KI74_9PEZI</name>
<dbReference type="GO" id="GO:0051015">
    <property type="term" value="F:actin filament binding"/>
    <property type="evidence" value="ECO:0007669"/>
    <property type="project" value="TreeGrafter"/>
</dbReference>
<dbReference type="NCBIfam" id="NF004855">
    <property type="entry name" value="PRK06208.1"/>
    <property type="match status" value="1"/>
</dbReference>
<dbReference type="InterPro" id="IPR036409">
    <property type="entry name" value="Aldolase_II/adducin_N_sf"/>
</dbReference>
<dbReference type="RefSeq" id="XP_069227566.1">
    <property type="nucleotide sequence ID" value="XM_069374866.1"/>
</dbReference>
<keyword evidence="3" id="KW-1185">Reference proteome</keyword>
<evidence type="ECO:0000259" key="1">
    <source>
        <dbReference type="SMART" id="SM01007"/>
    </source>
</evidence>
<dbReference type="Gene3D" id="3.40.225.10">
    <property type="entry name" value="Class II aldolase/adducin N-terminal domain"/>
    <property type="match status" value="1"/>
</dbReference>
<dbReference type="GeneID" id="96007704"/>